<proteinExistence type="predicted"/>
<dbReference type="PANTHER" id="PTHR40047:SF1">
    <property type="entry name" value="UPF0703 PROTEIN YCGQ"/>
    <property type="match status" value="1"/>
</dbReference>
<dbReference type="AlphaFoldDB" id="A0A6J7H4Z0"/>
<dbReference type="InterPro" id="IPR015402">
    <property type="entry name" value="DUF1980"/>
</dbReference>
<dbReference type="InterPro" id="IPR052955">
    <property type="entry name" value="UPF0703_membrane_permease"/>
</dbReference>
<protein>
    <submittedName>
        <fullName evidence="4">Unannotated protein</fullName>
    </submittedName>
</protein>
<dbReference type="PANTHER" id="PTHR40047">
    <property type="entry name" value="UPF0703 PROTEIN YCGQ"/>
    <property type="match status" value="1"/>
</dbReference>
<evidence type="ECO:0000259" key="2">
    <source>
        <dbReference type="Pfam" id="PF09323"/>
    </source>
</evidence>
<evidence type="ECO:0000256" key="1">
    <source>
        <dbReference type="SAM" id="Phobius"/>
    </source>
</evidence>
<feature type="transmembrane region" description="Helical" evidence="1">
    <location>
        <begin position="35"/>
        <end position="54"/>
    </location>
</feature>
<keyword evidence="1" id="KW-1133">Transmembrane helix</keyword>
<accession>A0A6J7H4Z0</accession>
<keyword evidence="1" id="KW-0472">Membrane</keyword>
<dbReference type="NCBIfam" id="TIGR03943">
    <property type="entry name" value="TIGR03943 family putative permease subunit"/>
    <property type="match status" value="1"/>
</dbReference>
<feature type="transmembrane region" description="Helical" evidence="1">
    <location>
        <begin position="75"/>
        <end position="96"/>
    </location>
</feature>
<feature type="domain" description="DUF1980" evidence="2">
    <location>
        <begin position="6"/>
        <end position="88"/>
    </location>
</feature>
<evidence type="ECO:0000259" key="3">
    <source>
        <dbReference type="Pfam" id="PF21537"/>
    </source>
</evidence>
<dbReference type="EMBL" id="CAFBMR010000035">
    <property type="protein sequence ID" value="CAB4914118.1"/>
    <property type="molecule type" value="Genomic_DNA"/>
</dbReference>
<feature type="domain" description="DUF1980" evidence="3">
    <location>
        <begin position="139"/>
        <end position="228"/>
    </location>
</feature>
<reference evidence="4" key="1">
    <citation type="submission" date="2020-05" db="EMBL/GenBank/DDBJ databases">
        <authorList>
            <person name="Chiriac C."/>
            <person name="Salcher M."/>
            <person name="Ghai R."/>
            <person name="Kavagutti S V."/>
        </authorList>
    </citation>
    <scope>NUCLEOTIDE SEQUENCE</scope>
</reference>
<keyword evidence="1" id="KW-0812">Transmembrane</keyword>
<gene>
    <name evidence="4" type="ORF">UFOPK3610_01010</name>
</gene>
<dbReference type="InterPro" id="IPR048493">
    <property type="entry name" value="DUF1980_N"/>
</dbReference>
<dbReference type="Pfam" id="PF21537">
    <property type="entry name" value="DUF1980_C"/>
    <property type="match status" value="1"/>
</dbReference>
<name>A0A6J7H4Z0_9ZZZZ</name>
<dbReference type="InterPro" id="IPR048447">
    <property type="entry name" value="DUF1980_C"/>
</dbReference>
<evidence type="ECO:0000313" key="4">
    <source>
        <dbReference type="EMBL" id="CAB4914118.1"/>
    </source>
</evidence>
<organism evidence="4">
    <name type="scientific">freshwater metagenome</name>
    <dbReference type="NCBI Taxonomy" id="449393"/>
    <lineage>
        <taxon>unclassified sequences</taxon>
        <taxon>metagenomes</taxon>
        <taxon>ecological metagenomes</taxon>
    </lineage>
</organism>
<sequence length="229" mass="24270">MRRDVQAIILVLIGGAILRISLTDVYLNYVKQSMQPYLVASGCILVALGVVALIDVFRKQKDSDDGHGHHGPRSAWLLLLPVFAIFLIAPPALGAYSAQRDSTNGTQPSTAAPPLPAGDPVTVMVSSFVARAVWDDGQTLADRNVEMTGFVTPDPAGGWWLTRLAISCCAADAIVSKIKTLGTADLPANTWVTVVGHWVPGGGTKTDSAVPLVEITSLTEVGQPKNPYE</sequence>
<feature type="transmembrane region" description="Helical" evidence="1">
    <location>
        <begin position="7"/>
        <end position="29"/>
    </location>
</feature>
<dbReference type="Pfam" id="PF09323">
    <property type="entry name" value="DUF1980"/>
    <property type="match status" value="1"/>
</dbReference>